<comment type="caution">
    <text evidence="1">The sequence shown here is derived from an EMBL/GenBank/DDBJ whole genome shotgun (WGS) entry which is preliminary data.</text>
</comment>
<name>A0ACA9NFD4_9GLOM</name>
<organism evidence="1 2">
    <name type="scientific">Dentiscutata heterogama</name>
    <dbReference type="NCBI Taxonomy" id="1316150"/>
    <lineage>
        <taxon>Eukaryota</taxon>
        <taxon>Fungi</taxon>
        <taxon>Fungi incertae sedis</taxon>
        <taxon>Mucoromycota</taxon>
        <taxon>Glomeromycotina</taxon>
        <taxon>Glomeromycetes</taxon>
        <taxon>Diversisporales</taxon>
        <taxon>Gigasporaceae</taxon>
        <taxon>Dentiscutata</taxon>
    </lineage>
</organism>
<sequence>KLETVEAETRKPRSSQDRNPVSKFVQYIESTKNHQPLGSLFNISRDNPRMPGSIYHLRYTEATVQHIEKNNQEELTSTSRIYRLVRRHNCFSYQNGRPLQGSLLALKIKLGNETGKEIHVDFSSSESVQRKELRTILMREDIPEESIVKSLMERNVEMEVNNDHVMKFDGLSRMDEMKTVNIPEMSLGIDNKNIFTKMKLKVKVTNAKRASNIEIYRANGNGWRM</sequence>
<protein>
    <submittedName>
        <fullName evidence="1">2816_t:CDS:1</fullName>
    </submittedName>
</protein>
<dbReference type="Proteomes" id="UP000789702">
    <property type="component" value="Unassembled WGS sequence"/>
</dbReference>
<evidence type="ECO:0000313" key="2">
    <source>
        <dbReference type="Proteomes" id="UP000789702"/>
    </source>
</evidence>
<evidence type="ECO:0000313" key="1">
    <source>
        <dbReference type="EMBL" id="CAG8654035.1"/>
    </source>
</evidence>
<reference evidence="1" key="1">
    <citation type="submission" date="2021-06" db="EMBL/GenBank/DDBJ databases">
        <authorList>
            <person name="Kallberg Y."/>
            <person name="Tangrot J."/>
            <person name="Rosling A."/>
        </authorList>
    </citation>
    <scope>NUCLEOTIDE SEQUENCE</scope>
    <source>
        <strain evidence="1">IL203A</strain>
    </source>
</reference>
<keyword evidence="2" id="KW-1185">Reference proteome</keyword>
<dbReference type="EMBL" id="CAJVPU010016569">
    <property type="protein sequence ID" value="CAG8654035.1"/>
    <property type="molecule type" value="Genomic_DNA"/>
</dbReference>
<accession>A0ACA9NFD4</accession>
<gene>
    <name evidence="1" type="ORF">DHETER_LOCUS9436</name>
</gene>
<proteinExistence type="predicted"/>
<feature type="non-terminal residue" evidence="1">
    <location>
        <position position="1"/>
    </location>
</feature>